<dbReference type="PANTHER" id="PTHR11559">
    <property type="entry name" value="CARBOXYLESTERASE"/>
    <property type="match status" value="1"/>
</dbReference>
<keyword evidence="6" id="KW-0732">Signal</keyword>
<dbReference type="Proteomes" id="UP000007266">
    <property type="component" value="Unassembled WGS sequence"/>
</dbReference>
<keyword evidence="2" id="KW-0719">Serine esterase</keyword>
<dbReference type="STRING" id="7070.A0A139WAC0"/>
<dbReference type="InterPro" id="IPR019826">
    <property type="entry name" value="Carboxylesterase_B_AS"/>
</dbReference>
<dbReference type="GO" id="GO:0052689">
    <property type="term" value="F:carboxylic ester hydrolase activity"/>
    <property type="evidence" value="ECO:0007669"/>
    <property type="project" value="UniProtKB-KW"/>
</dbReference>
<dbReference type="Pfam" id="PF00135">
    <property type="entry name" value="COesterase"/>
    <property type="match status" value="2"/>
</dbReference>
<dbReference type="ESTHER" id="trica-d6x4e8">
    <property type="family name" value="Carb_B_Arthropoda"/>
</dbReference>
<evidence type="ECO:0000259" key="7">
    <source>
        <dbReference type="Pfam" id="PF00135"/>
    </source>
</evidence>
<proteinExistence type="inferred from homology"/>
<dbReference type="InterPro" id="IPR019819">
    <property type="entry name" value="Carboxylesterase_B_CS"/>
</dbReference>
<comment type="similarity">
    <text evidence="1">Belongs to the type-B carboxylesterase/lipase family.</text>
</comment>
<keyword evidence="9" id="KW-1185">Reference proteome</keyword>
<keyword evidence="5" id="KW-0325">Glycoprotein</keyword>
<dbReference type="PROSITE" id="PS00122">
    <property type="entry name" value="CARBOXYLESTERASE_B_1"/>
    <property type="match status" value="2"/>
</dbReference>
<evidence type="ECO:0000256" key="4">
    <source>
        <dbReference type="ARBA" id="ARBA00023157"/>
    </source>
</evidence>
<dbReference type="EMBL" id="KQ971410">
    <property type="protein sequence ID" value="KYB24865.1"/>
    <property type="molecule type" value="Genomic_DNA"/>
</dbReference>
<feature type="chain" id="PRO_5007299585" evidence="6">
    <location>
        <begin position="18"/>
        <end position="1099"/>
    </location>
</feature>
<dbReference type="OMA" id="KDVCHTP"/>
<gene>
    <name evidence="8" type="primary">AUGUSTUS-3.0.2_31398</name>
    <name evidence="8" type="ORF">TcasGA2_TC031398</name>
</gene>
<dbReference type="CDD" id="cd00312">
    <property type="entry name" value="Esterase_lipase"/>
    <property type="match status" value="2"/>
</dbReference>
<dbReference type="SMR" id="A0A139WAC0"/>
<evidence type="ECO:0000256" key="1">
    <source>
        <dbReference type="ARBA" id="ARBA00005964"/>
    </source>
</evidence>
<dbReference type="SUPFAM" id="SSF53474">
    <property type="entry name" value="alpha/beta-Hydrolases"/>
    <property type="match status" value="2"/>
</dbReference>
<organism evidence="8 9">
    <name type="scientific">Tribolium castaneum</name>
    <name type="common">Red flour beetle</name>
    <dbReference type="NCBI Taxonomy" id="7070"/>
    <lineage>
        <taxon>Eukaryota</taxon>
        <taxon>Metazoa</taxon>
        <taxon>Ecdysozoa</taxon>
        <taxon>Arthropoda</taxon>
        <taxon>Hexapoda</taxon>
        <taxon>Insecta</taxon>
        <taxon>Pterygota</taxon>
        <taxon>Neoptera</taxon>
        <taxon>Endopterygota</taxon>
        <taxon>Coleoptera</taxon>
        <taxon>Polyphaga</taxon>
        <taxon>Cucujiformia</taxon>
        <taxon>Tenebrionidae</taxon>
        <taxon>Tenebrionidae incertae sedis</taxon>
        <taxon>Tribolium</taxon>
    </lineage>
</organism>
<feature type="domain" description="Carboxylesterase type B" evidence="7">
    <location>
        <begin position="22"/>
        <end position="514"/>
    </location>
</feature>
<dbReference type="InterPro" id="IPR029058">
    <property type="entry name" value="AB_hydrolase_fold"/>
</dbReference>
<dbReference type="ESTHER" id="trica-d6x4e9">
    <property type="family name" value="Carb_B_Arthropoda"/>
</dbReference>
<dbReference type="InterPro" id="IPR050309">
    <property type="entry name" value="Type-B_Carboxylest/Lipase"/>
</dbReference>
<evidence type="ECO:0000256" key="5">
    <source>
        <dbReference type="ARBA" id="ARBA00023180"/>
    </source>
</evidence>
<dbReference type="eggNOG" id="KOG1516">
    <property type="taxonomic scope" value="Eukaryota"/>
</dbReference>
<dbReference type="FunFam" id="3.40.50.1820:FF:001098">
    <property type="entry name" value="Venom carboxylesterase-6-like Protein"/>
    <property type="match status" value="1"/>
</dbReference>
<evidence type="ECO:0000256" key="6">
    <source>
        <dbReference type="SAM" id="SignalP"/>
    </source>
</evidence>
<name>A0A139WAC0_TRICA</name>
<dbReference type="InterPro" id="IPR002018">
    <property type="entry name" value="CarbesteraseB"/>
</dbReference>
<keyword evidence="3" id="KW-0378">Hydrolase</keyword>
<dbReference type="PROSITE" id="PS00941">
    <property type="entry name" value="CARBOXYLESTERASE_B_2"/>
    <property type="match status" value="1"/>
</dbReference>
<evidence type="ECO:0000313" key="9">
    <source>
        <dbReference type="Proteomes" id="UP000007266"/>
    </source>
</evidence>
<dbReference type="AlphaFoldDB" id="A0A139WAC0"/>
<dbReference type="InParanoid" id="A0A139WAC0"/>
<dbReference type="Gene3D" id="3.40.50.1820">
    <property type="entry name" value="alpha/beta hydrolase"/>
    <property type="match status" value="2"/>
</dbReference>
<feature type="signal peptide" evidence="6">
    <location>
        <begin position="1"/>
        <end position="17"/>
    </location>
</feature>
<evidence type="ECO:0000313" key="8">
    <source>
        <dbReference type="EMBL" id="KYB24865.1"/>
    </source>
</evidence>
<sequence length="1099" mass="122601">MMLLKVVLFVSISVCFCDNDNRPLVTTPLGRIRGYHKTSHDGRKFAAFEGIPFAKPPVGQRRFEEPEPVDPWHGTWDARYLTSCAQTSMTQPNVTEGAEDCLHINVYVPREVPTPGEGLDVVVHVHGGAYMYGSGHVYARPDFLMDRDLIFVTFNYRLGVFGFLSTEDEVVPGNMGLKDQVMALRWVQKNIDSFGGNPNSVTLTGLSAGGSSVHFHYFSPLSEGLFQRGFSQSGAATNCWSLQEDGLAKAKLLGGSMGCPIGGTTRELVQCLKERPMEQILGKVWLFFKYQFLPFAPFAPVVEEKGPSAFLTDYPFNLLKAGKVLDVPWISSNTQHEGIFPSIFMVNDLENVNQNWKSLAPAFFDFIYTLPKTQHETASQQILEYYLGKNQKLTQGNSDQLAKMFTDRIFIIDAESATKLQAKTAKSPVYYYFFTYFGDFNQVKGVGHGDDAKYFFGNIFEPRPLSENELKMKDVMLDMLVTYAKKGTPVIKGADWRPTQGDQLTYLEIGGPEDGQMTLKTSSDLSGAKDFWNSLGLSDTESFTSMTQQLRKIMVPHFLILLFISLAQCSRPLVQTPLGAIQGHTKTSHNGRNFSAFEGVPFAKPPVGPKRFEPPEPVDPWHGTWDARHLVTCAQTHMTQPNVTAGSEDCLYVNVYVPGEVPTPGKQLDVVVHIHGGAFMYCSGHYYAKPEFLMDRDLVFVTFNYRLGVFGFLSTEDGVVPGNMGLKDQVMALRWVQNNIASFGGNPNSVTLTGVSAGGSSVHFHYFSPLSEGLFQRGFSQSGTATNCWSLQEDGLAKAKLLGGSMGCPIGGTTRELVECLKERPMEQILGKIGLFFKYQFLPFAPFAPVVEEKGPNAFLTDHPYNLLKAGKVLDVPWISSNTQHEGTFPSLSLMNDLDHIYQNWESLAPTFFEFIHTLPPSQHERVSEQILEYYLGKNQKLTQENSDKFTKMFSDRIFLIDSESATKLQAKTAKSPVYYYFFTYFGDFNQLKVVGHGDDAKYFFGSVFVPRPLTENELKMKDVMLDMLVTYAKTGTPVIKGADWRPTQGDQLTYLDIGGLEDGEIKVKTCGDLSGARDFWNSLGLMDSENFGSTKEEL</sequence>
<keyword evidence="4" id="KW-1015">Disulfide bond</keyword>
<reference evidence="8 9" key="2">
    <citation type="journal article" date="2010" name="Nucleic Acids Res.">
        <title>BeetleBase in 2010: revisions to provide comprehensive genomic information for Tribolium castaneum.</title>
        <authorList>
            <person name="Kim H.S."/>
            <person name="Murphy T."/>
            <person name="Xia J."/>
            <person name="Caragea D."/>
            <person name="Park Y."/>
            <person name="Beeman R.W."/>
            <person name="Lorenzen M.D."/>
            <person name="Butcher S."/>
            <person name="Manak J.R."/>
            <person name="Brown S.J."/>
        </authorList>
    </citation>
    <scope>NUCLEOTIDE SEQUENCE [LARGE SCALE GENOMIC DNA]</scope>
    <source>
        <strain evidence="8 9">Georgia GA2</strain>
    </source>
</reference>
<reference evidence="8 9" key="1">
    <citation type="journal article" date="2008" name="Nature">
        <title>The genome of the model beetle and pest Tribolium castaneum.</title>
        <authorList>
            <consortium name="Tribolium Genome Sequencing Consortium"/>
            <person name="Richards S."/>
            <person name="Gibbs R.A."/>
            <person name="Weinstock G.M."/>
            <person name="Brown S.J."/>
            <person name="Denell R."/>
            <person name="Beeman R.W."/>
            <person name="Gibbs R."/>
            <person name="Beeman R.W."/>
            <person name="Brown S.J."/>
            <person name="Bucher G."/>
            <person name="Friedrich M."/>
            <person name="Grimmelikhuijzen C.J."/>
            <person name="Klingler M."/>
            <person name="Lorenzen M."/>
            <person name="Richards S."/>
            <person name="Roth S."/>
            <person name="Schroder R."/>
            <person name="Tautz D."/>
            <person name="Zdobnov E.M."/>
            <person name="Muzny D."/>
            <person name="Gibbs R.A."/>
            <person name="Weinstock G.M."/>
            <person name="Attaway T."/>
            <person name="Bell S."/>
            <person name="Buhay C.J."/>
            <person name="Chandrabose M.N."/>
            <person name="Chavez D."/>
            <person name="Clerk-Blankenburg K.P."/>
            <person name="Cree A."/>
            <person name="Dao M."/>
            <person name="Davis C."/>
            <person name="Chacko J."/>
            <person name="Dinh H."/>
            <person name="Dugan-Rocha S."/>
            <person name="Fowler G."/>
            <person name="Garner T.T."/>
            <person name="Garnes J."/>
            <person name="Gnirke A."/>
            <person name="Hawes A."/>
            <person name="Hernandez J."/>
            <person name="Hines S."/>
            <person name="Holder M."/>
            <person name="Hume J."/>
            <person name="Jhangiani S.N."/>
            <person name="Joshi V."/>
            <person name="Khan Z.M."/>
            <person name="Jackson L."/>
            <person name="Kovar C."/>
            <person name="Kowis A."/>
            <person name="Lee S."/>
            <person name="Lewis L.R."/>
            <person name="Margolis J."/>
            <person name="Morgan M."/>
            <person name="Nazareth L.V."/>
            <person name="Nguyen N."/>
            <person name="Okwuonu G."/>
            <person name="Parker D."/>
            <person name="Richards S."/>
            <person name="Ruiz S.J."/>
            <person name="Santibanez J."/>
            <person name="Savard J."/>
            <person name="Scherer S.E."/>
            <person name="Schneider B."/>
            <person name="Sodergren E."/>
            <person name="Tautz D."/>
            <person name="Vattahil S."/>
            <person name="Villasana D."/>
            <person name="White C.S."/>
            <person name="Wright R."/>
            <person name="Park Y."/>
            <person name="Beeman R.W."/>
            <person name="Lord J."/>
            <person name="Oppert B."/>
            <person name="Lorenzen M."/>
            <person name="Brown S."/>
            <person name="Wang L."/>
            <person name="Savard J."/>
            <person name="Tautz D."/>
            <person name="Richards S."/>
            <person name="Weinstock G."/>
            <person name="Gibbs R.A."/>
            <person name="Liu Y."/>
            <person name="Worley K."/>
            <person name="Weinstock G."/>
            <person name="Elsik C.G."/>
            <person name="Reese J.T."/>
            <person name="Elhaik E."/>
            <person name="Landan G."/>
            <person name="Graur D."/>
            <person name="Arensburger P."/>
            <person name="Atkinson P."/>
            <person name="Beeman R.W."/>
            <person name="Beidler J."/>
            <person name="Brown S.J."/>
            <person name="Demuth J.P."/>
            <person name="Drury D.W."/>
            <person name="Du Y.Z."/>
            <person name="Fujiwara H."/>
            <person name="Lorenzen M."/>
            <person name="Maselli V."/>
            <person name="Osanai M."/>
            <person name="Park Y."/>
            <person name="Robertson H.M."/>
            <person name="Tu Z."/>
            <person name="Wang J.J."/>
            <person name="Wang S."/>
            <person name="Richards S."/>
            <person name="Song H."/>
            <person name="Zhang L."/>
            <person name="Sodergren E."/>
            <person name="Werner D."/>
            <person name="Stanke M."/>
            <person name="Morgenstern B."/>
            <person name="Solovyev V."/>
            <person name="Kosarev P."/>
            <person name="Brown G."/>
            <person name="Chen H.C."/>
            <person name="Ermolaeva O."/>
            <person name="Hlavina W."/>
            <person name="Kapustin Y."/>
            <person name="Kiryutin B."/>
            <person name="Kitts P."/>
            <person name="Maglott D."/>
            <person name="Pruitt K."/>
            <person name="Sapojnikov V."/>
            <person name="Souvorov A."/>
            <person name="Mackey A.J."/>
            <person name="Waterhouse R.M."/>
            <person name="Wyder S."/>
            <person name="Zdobnov E.M."/>
            <person name="Zdobnov E.M."/>
            <person name="Wyder S."/>
            <person name="Kriventseva E.V."/>
            <person name="Kadowaki T."/>
            <person name="Bork P."/>
            <person name="Aranda M."/>
            <person name="Bao R."/>
            <person name="Beermann A."/>
            <person name="Berns N."/>
            <person name="Bolognesi R."/>
            <person name="Bonneton F."/>
            <person name="Bopp D."/>
            <person name="Brown S.J."/>
            <person name="Bucher G."/>
            <person name="Butts T."/>
            <person name="Chaumot A."/>
            <person name="Denell R.E."/>
            <person name="Ferrier D.E."/>
            <person name="Friedrich M."/>
            <person name="Gordon C.M."/>
            <person name="Jindra M."/>
            <person name="Klingler M."/>
            <person name="Lan Q."/>
            <person name="Lattorff H.M."/>
            <person name="Laudet V."/>
            <person name="von Levetsow C."/>
            <person name="Liu Z."/>
            <person name="Lutz R."/>
            <person name="Lynch J.A."/>
            <person name="da Fonseca R.N."/>
            <person name="Posnien N."/>
            <person name="Reuter R."/>
            <person name="Roth S."/>
            <person name="Savard J."/>
            <person name="Schinko J.B."/>
            <person name="Schmitt C."/>
            <person name="Schoppmeier M."/>
            <person name="Schroder R."/>
            <person name="Shippy T.D."/>
            <person name="Simonnet F."/>
            <person name="Marques-Souza H."/>
            <person name="Tautz D."/>
            <person name="Tomoyasu Y."/>
            <person name="Trauner J."/>
            <person name="Van der Zee M."/>
            <person name="Vervoort M."/>
            <person name="Wittkopp N."/>
            <person name="Wimmer E.A."/>
            <person name="Yang X."/>
            <person name="Jones A.K."/>
            <person name="Sattelle D.B."/>
            <person name="Ebert P.R."/>
            <person name="Nelson D."/>
            <person name="Scott J.G."/>
            <person name="Beeman R.W."/>
            <person name="Muthukrishnan S."/>
            <person name="Kramer K.J."/>
            <person name="Arakane Y."/>
            <person name="Beeman R.W."/>
            <person name="Zhu Q."/>
            <person name="Hogenkamp D."/>
            <person name="Dixit R."/>
            <person name="Oppert B."/>
            <person name="Jiang H."/>
            <person name="Zou Z."/>
            <person name="Marshall J."/>
            <person name="Elpidina E."/>
            <person name="Vinokurov K."/>
            <person name="Oppert C."/>
            <person name="Zou Z."/>
            <person name="Evans J."/>
            <person name="Lu Z."/>
            <person name="Zhao P."/>
            <person name="Sumathipala N."/>
            <person name="Altincicek B."/>
            <person name="Vilcinskas A."/>
            <person name="Williams M."/>
            <person name="Hultmark D."/>
            <person name="Hetru C."/>
            <person name="Jiang H."/>
            <person name="Grimmelikhuijzen C.J."/>
            <person name="Hauser F."/>
            <person name="Cazzamali G."/>
            <person name="Williamson M."/>
            <person name="Park Y."/>
            <person name="Li B."/>
            <person name="Tanaka Y."/>
            <person name="Predel R."/>
            <person name="Neupert S."/>
            <person name="Schachtner J."/>
            <person name="Verleyen P."/>
            <person name="Raible F."/>
            <person name="Bork P."/>
            <person name="Friedrich M."/>
            <person name="Walden K.K."/>
            <person name="Robertson H.M."/>
            <person name="Angeli S."/>
            <person name="Foret S."/>
            <person name="Bucher G."/>
            <person name="Schuetz S."/>
            <person name="Maleszka R."/>
            <person name="Wimmer E.A."/>
            <person name="Beeman R.W."/>
            <person name="Lorenzen M."/>
            <person name="Tomoyasu Y."/>
            <person name="Miller S.C."/>
            <person name="Grossmann D."/>
            <person name="Bucher G."/>
        </authorList>
    </citation>
    <scope>NUCLEOTIDE SEQUENCE [LARGE SCALE GENOMIC DNA]</scope>
    <source>
        <strain evidence="8 9">Georgia GA2</strain>
    </source>
</reference>
<evidence type="ECO:0000256" key="2">
    <source>
        <dbReference type="ARBA" id="ARBA00022487"/>
    </source>
</evidence>
<accession>A0A139WAC0</accession>
<evidence type="ECO:0000256" key="3">
    <source>
        <dbReference type="ARBA" id="ARBA00022801"/>
    </source>
</evidence>
<feature type="domain" description="Carboxylesterase type B" evidence="7">
    <location>
        <begin position="571"/>
        <end position="1059"/>
    </location>
</feature>
<protein>
    <submittedName>
        <fullName evidence="8">Venom carboxylesterase-6-like Protein</fullName>
    </submittedName>
</protein>